<evidence type="ECO:0000313" key="2">
    <source>
        <dbReference type="EMBL" id="RLQ97090.1"/>
    </source>
</evidence>
<evidence type="ECO:0000256" key="1">
    <source>
        <dbReference type="SAM" id="Phobius"/>
    </source>
</evidence>
<keyword evidence="1" id="KW-0812">Transmembrane</keyword>
<dbReference type="OrthoDB" id="9808748at2"/>
<dbReference type="InterPro" id="IPR000883">
    <property type="entry name" value="Cyt_C_Oxase_1"/>
</dbReference>
<sequence>MGIKLIKISSVYFGLGVLLGYYMSTVHSYDLTPVHVHINLLGWTALTLAGLIYHQFPYLTESPLAKWHFWLHNIGLPVMMAALAGYLLSDKDVYVVGIAAGATITALGVLIFVFHILKNLKS</sequence>
<feature type="transmembrane region" description="Helical" evidence="1">
    <location>
        <begin position="36"/>
        <end position="56"/>
    </location>
</feature>
<keyword evidence="1" id="KW-1133">Transmembrane helix</keyword>
<feature type="transmembrane region" description="Helical" evidence="1">
    <location>
        <begin position="68"/>
        <end position="88"/>
    </location>
</feature>
<dbReference type="Gene3D" id="1.20.210.10">
    <property type="entry name" value="Cytochrome c oxidase-like, subunit I domain"/>
    <property type="match status" value="1"/>
</dbReference>
<reference evidence="2 3" key="1">
    <citation type="submission" date="2018-10" db="EMBL/GenBank/DDBJ databases">
        <title>Falsibacillus sp. genome draft.</title>
        <authorList>
            <person name="Shi S."/>
        </authorList>
    </citation>
    <scope>NUCLEOTIDE SEQUENCE [LARGE SCALE GENOMIC DNA]</scope>
    <source>
        <strain evidence="2 3">GY 10110</strain>
    </source>
</reference>
<organism evidence="2 3">
    <name type="scientific">Falsibacillus albus</name>
    <dbReference type="NCBI Taxonomy" id="2478915"/>
    <lineage>
        <taxon>Bacteria</taxon>
        <taxon>Bacillati</taxon>
        <taxon>Bacillota</taxon>
        <taxon>Bacilli</taxon>
        <taxon>Bacillales</taxon>
        <taxon>Bacillaceae</taxon>
        <taxon>Falsibacillus</taxon>
    </lineage>
</organism>
<proteinExistence type="predicted"/>
<dbReference type="InterPro" id="IPR036927">
    <property type="entry name" value="Cyt_c_oxase-like_su1_sf"/>
</dbReference>
<name>A0A3L7K2P5_9BACI</name>
<dbReference type="EMBL" id="RCVZ01000002">
    <property type="protein sequence ID" value="RLQ97090.1"/>
    <property type="molecule type" value="Genomic_DNA"/>
</dbReference>
<feature type="transmembrane region" description="Helical" evidence="1">
    <location>
        <begin position="5"/>
        <end position="24"/>
    </location>
</feature>
<dbReference type="SUPFAM" id="SSF81442">
    <property type="entry name" value="Cytochrome c oxidase subunit I-like"/>
    <property type="match status" value="1"/>
</dbReference>
<accession>A0A3L7K2P5</accession>
<evidence type="ECO:0000313" key="3">
    <source>
        <dbReference type="Proteomes" id="UP000276770"/>
    </source>
</evidence>
<keyword evidence="1" id="KW-0472">Membrane</keyword>
<dbReference type="RefSeq" id="WP_121679039.1">
    <property type="nucleotide sequence ID" value="NZ_RCVZ01000002.1"/>
</dbReference>
<dbReference type="Proteomes" id="UP000276770">
    <property type="component" value="Unassembled WGS sequence"/>
</dbReference>
<dbReference type="AlphaFoldDB" id="A0A3L7K2P5"/>
<feature type="transmembrane region" description="Helical" evidence="1">
    <location>
        <begin position="94"/>
        <end position="117"/>
    </location>
</feature>
<gene>
    <name evidence="2" type="ORF">D9X91_02720</name>
</gene>
<keyword evidence="3" id="KW-1185">Reference proteome</keyword>
<dbReference type="Pfam" id="PF00115">
    <property type="entry name" value="COX1"/>
    <property type="match status" value="1"/>
</dbReference>
<comment type="caution">
    <text evidence="2">The sequence shown here is derived from an EMBL/GenBank/DDBJ whole genome shotgun (WGS) entry which is preliminary data.</text>
</comment>
<protein>
    <submittedName>
        <fullName evidence="2">Cytochrome-c oxidase</fullName>
    </submittedName>
</protein>